<evidence type="ECO:0000313" key="4">
    <source>
        <dbReference type="Proteomes" id="UP000627292"/>
    </source>
</evidence>
<feature type="compositionally biased region" description="Basic and acidic residues" evidence="1">
    <location>
        <begin position="99"/>
        <end position="108"/>
    </location>
</feature>
<keyword evidence="2" id="KW-0732">Signal</keyword>
<feature type="signal peptide" evidence="2">
    <location>
        <begin position="1"/>
        <end position="21"/>
    </location>
</feature>
<evidence type="ECO:0008006" key="5">
    <source>
        <dbReference type="Google" id="ProtNLM"/>
    </source>
</evidence>
<organism evidence="3 4">
    <name type="scientific">Filimonas zeae</name>
    <dbReference type="NCBI Taxonomy" id="1737353"/>
    <lineage>
        <taxon>Bacteria</taxon>
        <taxon>Pseudomonadati</taxon>
        <taxon>Bacteroidota</taxon>
        <taxon>Chitinophagia</taxon>
        <taxon>Chitinophagales</taxon>
        <taxon>Chitinophagaceae</taxon>
        <taxon>Filimonas</taxon>
    </lineage>
</organism>
<evidence type="ECO:0000313" key="3">
    <source>
        <dbReference type="EMBL" id="GGH71926.1"/>
    </source>
</evidence>
<proteinExistence type="predicted"/>
<keyword evidence="4" id="KW-1185">Reference proteome</keyword>
<feature type="region of interest" description="Disordered" evidence="1">
    <location>
        <begin position="98"/>
        <end position="136"/>
    </location>
</feature>
<gene>
    <name evidence="3" type="ORF">GCM10011379_31800</name>
</gene>
<dbReference type="Gene3D" id="3.30.70.100">
    <property type="match status" value="1"/>
</dbReference>
<dbReference type="InterPro" id="IPR036163">
    <property type="entry name" value="HMA_dom_sf"/>
</dbReference>
<feature type="chain" id="PRO_5037502293" description="Copper chaperone CopZ" evidence="2">
    <location>
        <begin position="22"/>
        <end position="136"/>
    </location>
</feature>
<dbReference type="RefSeq" id="WP_188953974.1">
    <property type="nucleotide sequence ID" value="NZ_BMIB01000003.1"/>
</dbReference>
<protein>
    <recommendedName>
        <fullName evidence="5">Copper chaperone CopZ</fullName>
    </recommendedName>
</protein>
<reference evidence="3" key="1">
    <citation type="journal article" date="2014" name="Int. J. Syst. Evol. Microbiol.">
        <title>Complete genome sequence of Corynebacterium casei LMG S-19264T (=DSM 44701T), isolated from a smear-ripened cheese.</title>
        <authorList>
            <consortium name="US DOE Joint Genome Institute (JGI-PGF)"/>
            <person name="Walter F."/>
            <person name="Albersmeier A."/>
            <person name="Kalinowski J."/>
            <person name="Ruckert C."/>
        </authorList>
    </citation>
    <scope>NUCLEOTIDE SEQUENCE</scope>
    <source>
        <strain evidence="3">CGMCC 1.15290</strain>
    </source>
</reference>
<dbReference type="SUPFAM" id="SSF55008">
    <property type="entry name" value="HMA, heavy metal-associated domain"/>
    <property type="match status" value="1"/>
</dbReference>
<evidence type="ECO:0000256" key="1">
    <source>
        <dbReference type="SAM" id="MobiDB-lite"/>
    </source>
</evidence>
<dbReference type="GO" id="GO:0046872">
    <property type="term" value="F:metal ion binding"/>
    <property type="evidence" value="ECO:0007669"/>
    <property type="project" value="InterPro"/>
</dbReference>
<dbReference type="AlphaFoldDB" id="A0A917J2J1"/>
<sequence>MKKMVSLFAAGLMLLAVKANAQEKKAEWITLKVPQLKCWECKDRLEKYLTREKGPNSDAGIVKWQIVMGAGTIRIQYMPSRITPDYIKTAINNAGFDADETKATEDSYKTLPPVCKRPEEGGGPQKGKPCNIPPQQ</sequence>
<reference evidence="3" key="2">
    <citation type="submission" date="2020-09" db="EMBL/GenBank/DDBJ databases">
        <authorList>
            <person name="Sun Q."/>
            <person name="Zhou Y."/>
        </authorList>
    </citation>
    <scope>NUCLEOTIDE SEQUENCE</scope>
    <source>
        <strain evidence="3">CGMCC 1.15290</strain>
    </source>
</reference>
<name>A0A917J2J1_9BACT</name>
<dbReference type="Proteomes" id="UP000627292">
    <property type="component" value="Unassembled WGS sequence"/>
</dbReference>
<comment type="caution">
    <text evidence="3">The sequence shown here is derived from an EMBL/GenBank/DDBJ whole genome shotgun (WGS) entry which is preliminary data.</text>
</comment>
<dbReference type="EMBL" id="BMIB01000003">
    <property type="protein sequence ID" value="GGH71926.1"/>
    <property type="molecule type" value="Genomic_DNA"/>
</dbReference>
<evidence type="ECO:0000256" key="2">
    <source>
        <dbReference type="SAM" id="SignalP"/>
    </source>
</evidence>
<accession>A0A917J2J1</accession>